<name>A0A0B0PB01_GOSAR</name>
<organism evidence="1 2">
    <name type="scientific">Gossypium arboreum</name>
    <name type="common">Tree cotton</name>
    <name type="synonym">Gossypium nanking</name>
    <dbReference type="NCBI Taxonomy" id="29729"/>
    <lineage>
        <taxon>Eukaryota</taxon>
        <taxon>Viridiplantae</taxon>
        <taxon>Streptophyta</taxon>
        <taxon>Embryophyta</taxon>
        <taxon>Tracheophyta</taxon>
        <taxon>Spermatophyta</taxon>
        <taxon>Magnoliopsida</taxon>
        <taxon>eudicotyledons</taxon>
        <taxon>Gunneridae</taxon>
        <taxon>Pentapetalae</taxon>
        <taxon>rosids</taxon>
        <taxon>malvids</taxon>
        <taxon>Malvales</taxon>
        <taxon>Malvaceae</taxon>
        <taxon>Malvoideae</taxon>
        <taxon>Gossypium</taxon>
    </lineage>
</organism>
<proteinExistence type="predicted"/>
<evidence type="ECO:0000313" key="1">
    <source>
        <dbReference type="EMBL" id="KHG21977.1"/>
    </source>
</evidence>
<gene>
    <name evidence="1" type="ORF">F383_26614</name>
</gene>
<sequence>MSSGIISKVHHTIHCFA</sequence>
<dbReference type="AlphaFoldDB" id="A0A0B0PB01"/>
<dbReference type="EMBL" id="KN420238">
    <property type="protein sequence ID" value="KHG21977.1"/>
    <property type="molecule type" value="Genomic_DNA"/>
</dbReference>
<keyword evidence="2" id="KW-1185">Reference proteome</keyword>
<dbReference type="Proteomes" id="UP000032142">
    <property type="component" value="Unassembled WGS sequence"/>
</dbReference>
<accession>A0A0B0PB01</accession>
<protein>
    <submittedName>
        <fullName evidence="1">Uncharacterized protein</fullName>
    </submittedName>
</protein>
<evidence type="ECO:0000313" key="2">
    <source>
        <dbReference type="Proteomes" id="UP000032142"/>
    </source>
</evidence>
<reference evidence="2" key="1">
    <citation type="submission" date="2014-09" db="EMBL/GenBank/DDBJ databases">
        <authorList>
            <person name="Mudge J."/>
            <person name="Ramaraj T."/>
            <person name="Lindquist I.E."/>
            <person name="Bharti A.K."/>
            <person name="Sundararajan A."/>
            <person name="Cameron C.T."/>
            <person name="Woodward J.E."/>
            <person name="May G.D."/>
            <person name="Brubaker C."/>
            <person name="Broadhvest J."/>
            <person name="Wilkins T.A."/>
        </authorList>
    </citation>
    <scope>NUCLEOTIDE SEQUENCE</scope>
    <source>
        <strain evidence="2">cv. AKA8401</strain>
    </source>
</reference>